<evidence type="ECO:0000313" key="3">
    <source>
        <dbReference type="EMBL" id="POH61826.1"/>
    </source>
</evidence>
<gene>
    <name evidence="3" type="ORF">C3B59_14650</name>
</gene>
<evidence type="ECO:0000313" key="4">
    <source>
        <dbReference type="Proteomes" id="UP000237104"/>
    </source>
</evidence>
<feature type="region of interest" description="Disordered" evidence="1">
    <location>
        <begin position="1"/>
        <end position="64"/>
    </location>
</feature>
<dbReference type="OrthoDB" id="4981723at2"/>
<organism evidence="3 4">
    <name type="scientific">Cryobacterium zongtaii</name>
    <dbReference type="NCBI Taxonomy" id="1259217"/>
    <lineage>
        <taxon>Bacteria</taxon>
        <taxon>Bacillati</taxon>
        <taxon>Actinomycetota</taxon>
        <taxon>Actinomycetes</taxon>
        <taxon>Micrococcales</taxon>
        <taxon>Microbacteriaceae</taxon>
        <taxon>Cryobacterium</taxon>
    </lineage>
</organism>
<keyword evidence="2" id="KW-0472">Membrane</keyword>
<feature type="transmembrane region" description="Helical" evidence="2">
    <location>
        <begin position="72"/>
        <end position="93"/>
    </location>
</feature>
<dbReference type="Proteomes" id="UP000237104">
    <property type="component" value="Unassembled WGS sequence"/>
</dbReference>
<keyword evidence="2" id="KW-0812">Transmembrane</keyword>
<sequence length="190" mass="19979">MTDQSYDPFDRTFPLDTSTTTERLPMPGAQPAGDGPTGDGPVDPAESPAPNRTKTRSRTLLSDLRTGPPQRAALVVLVGIAVLTIAFIIMIFVNVSNESIIALAVIATPIASMVAAYYAVTLSIQQVATERADKEKALARLTAVEAGARETEVWASQMESGLRVAMAKLDGAGVSTVAVTRAAGTPDDFF</sequence>
<protein>
    <submittedName>
        <fullName evidence="3">Uncharacterized protein</fullName>
    </submittedName>
</protein>
<reference evidence="3 4" key="1">
    <citation type="submission" date="2018-01" db="EMBL/GenBank/DDBJ databases">
        <title>Cryobacterium sp. nov., from glaciers in China.</title>
        <authorList>
            <person name="Liu Q."/>
            <person name="Xin Y.-H."/>
        </authorList>
    </citation>
    <scope>NUCLEOTIDE SEQUENCE [LARGE SCALE GENOMIC DNA]</scope>
    <source>
        <strain evidence="3 4">TMB1-8</strain>
    </source>
</reference>
<dbReference type="EMBL" id="PPXF01000058">
    <property type="protein sequence ID" value="POH61826.1"/>
    <property type="molecule type" value="Genomic_DNA"/>
</dbReference>
<evidence type="ECO:0000256" key="2">
    <source>
        <dbReference type="SAM" id="Phobius"/>
    </source>
</evidence>
<dbReference type="RefSeq" id="WP_103431950.1">
    <property type="nucleotide sequence ID" value="NZ_PPXF01000058.1"/>
</dbReference>
<evidence type="ECO:0000256" key="1">
    <source>
        <dbReference type="SAM" id="MobiDB-lite"/>
    </source>
</evidence>
<comment type="caution">
    <text evidence="3">The sequence shown here is derived from an EMBL/GenBank/DDBJ whole genome shotgun (WGS) entry which is preliminary data.</text>
</comment>
<proteinExistence type="predicted"/>
<feature type="compositionally biased region" description="Low complexity" evidence="1">
    <location>
        <begin position="27"/>
        <end position="45"/>
    </location>
</feature>
<keyword evidence="2" id="KW-1133">Transmembrane helix</keyword>
<feature type="transmembrane region" description="Helical" evidence="2">
    <location>
        <begin position="99"/>
        <end position="120"/>
    </location>
</feature>
<name>A0A2S3Z8E7_9MICO</name>
<dbReference type="AlphaFoldDB" id="A0A2S3Z8E7"/>
<accession>A0A2S3Z8E7</accession>